<keyword evidence="3" id="KW-1185">Reference proteome</keyword>
<evidence type="ECO:0000313" key="2">
    <source>
        <dbReference type="EMBL" id="AFN76035.1"/>
    </source>
</evidence>
<dbReference type="RefSeq" id="WP_014857465.1">
    <property type="nucleotide sequence ID" value="NC_018178.1"/>
</dbReference>
<dbReference type="PATRIC" id="fig|1191523.3.peg.2941"/>
<name>I6ZA70_MELRP</name>
<dbReference type="KEGG" id="mro:MROS_2805"/>
<dbReference type="HOGENOM" id="CLU_130420_0_0_10"/>
<dbReference type="SUPFAM" id="SSF159888">
    <property type="entry name" value="YdhG-like"/>
    <property type="match status" value="1"/>
</dbReference>
<protein>
    <recommendedName>
        <fullName evidence="1">YdhG-like domain-containing protein</fullName>
    </recommendedName>
</protein>
<gene>
    <name evidence="2" type="ordered locus">MROS_2805</name>
</gene>
<reference evidence="2 3" key="1">
    <citation type="journal article" date="2013" name="PLoS ONE">
        <title>Genomic analysis of Melioribacter roseus, facultatively anaerobic organotrophic bacterium representing a novel deep lineage within Bacteriodetes/Chlorobi group.</title>
        <authorList>
            <person name="Kadnikov V.V."/>
            <person name="Mardanov A.V."/>
            <person name="Podosokorskaya O.A."/>
            <person name="Gavrilov S.N."/>
            <person name="Kublanov I.V."/>
            <person name="Beletsky A.V."/>
            <person name="Bonch-Osmolovskaya E.A."/>
            <person name="Ravin N.V."/>
        </authorList>
    </citation>
    <scope>NUCLEOTIDE SEQUENCE [LARGE SCALE GENOMIC DNA]</scope>
    <source>
        <strain evidence="3">JCM 17771 / P3M-2</strain>
    </source>
</reference>
<evidence type="ECO:0000259" key="1">
    <source>
        <dbReference type="Pfam" id="PF08818"/>
    </source>
</evidence>
<evidence type="ECO:0000313" key="3">
    <source>
        <dbReference type="Proteomes" id="UP000009011"/>
    </source>
</evidence>
<dbReference type="OrthoDB" id="5951444at2"/>
<dbReference type="EMBL" id="CP003557">
    <property type="protein sequence ID" value="AFN76035.1"/>
    <property type="molecule type" value="Genomic_DNA"/>
</dbReference>
<accession>I6ZA70</accession>
<dbReference type="AlphaFoldDB" id="I6ZA70"/>
<proteinExistence type="predicted"/>
<dbReference type="Proteomes" id="UP000009011">
    <property type="component" value="Chromosome"/>
</dbReference>
<dbReference type="eggNOG" id="ENOG5032S5R">
    <property type="taxonomic scope" value="Bacteria"/>
</dbReference>
<organism evidence="2 3">
    <name type="scientific">Melioribacter roseus (strain DSM 23840 / JCM 17771 / VKM B-2668 / P3M-2)</name>
    <dbReference type="NCBI Taxonomy" id="1191523"/>
    <lineage>
        <taxon>Bacteria</taxon>
        <taxon>Pseudomonadati</taxon>
        <taxon>Ignavibacteriota</taxon>
        <taxon>Ignavibacteria</taxon>
        <taxon>Ignavibacteriales</taxon>
        <taxon>Melioribacteraceae</taxon>
        <taxon>Melioribacter</taxon>
    </lineage>
</organism>
<sequence length="135" mass="15680">MSELKTKPNKKSVKEFLNSITDENKKNDCRELAKLMEELSGDKPVMWGDSIVGFGKYHYVYKTGREGDWFRIGFSPRKQNIAVYLMPCIEEKKLEGLGKYKNGKSCLYIKNLSDVNLNILKKVLKRALRLTEHYV</sequence>
<dbReference type="Pfam" id="PF08818">
    <property type="entry name" value="DUF1801"/>
    <property type="match status" value="1"/>
</dbReference>
<dbReference type="InterPro" id="IPR014922">
    <property type="entry name" value="YdhG-like"/>
</dbReference>
<feature type="domain" description="YdhG-like" evidence="1">
    <location>
        <begin position="25"/>
        <end position="128"/>
    </location>
</feature>